<evidence type="ECO:0000313" key="3">
    <source>
        <dbReference type="Proteomes" id="UP000664265"/>
    </source>
</evidence>
<evidence type="ECO:0000256" key="1">
    <source>
        <dbReference type="SAM" id="SignalP"/>
    </source>
</evidence>
<gene>
    <name evidence="2" type="ORF">JHU38_02935</name>
</gene>
<evidence type="ECO:0000313" key="2">
    <source>
        <dbReference type="EMBL" id="MBO1362741.1"/>
    </source>
</evidence>
<comment type="caution">
    <text evidence="2">The sequence shown here is derived from an EMBL/GenBank/DDBJ whole genome shotgun (WGS) entry which is preliminary data.</text>
</comment>
<dbReference type="InterPro" id="IPR026341">
    <property type="entry name" value="T9SS_type_B"/>
</dbReference>
<protein>
    <submittedName>
        <fullName evidence="2">Gliding motility-associated C-terminal domain-containing protein</fullName>
    </submittedName>
</protein>
<dbReference type="Pfam" id="PF13585">
    <property type="entry name" value="CHU_C"/>
    <property type="match status" value="1"/>
</dbReference>
<dbReference type="Proteomes" id="UP000664265">
    <property type="component" value="Unassembled WGS sequence"/>
</dbReference>
<keyword evidence="3" id="KW-1185">Reference proteome</keyword>
<feature type="chain" id="PRO_5047132634" evidence="1">
    <location>
        <begin position="23"/>
        <end position="236"/>
    </location>
</feature>
<keyword evidence="1" id="KW-0732">Signal</keyword>
<accession>A0ABS3M3J0</accession>
<dbReference type="RefSeq" id="WP_107580830.1">
    <property type="nucleotide sequence ID" value="NZ_JAERMS010000005.1"/>
</dbReference>
<reference evidence="2 3" key="1">
    <citation type="submission" date="2021-01" db="EMBL/GenBank/DDBJ databases">
        <title>Prevotella A2931 sp. nov.</title>
        <authorList>
            <person name="Buhl M."/>
            <person name="Oberhettinger P."/>
        </authorList>
    </citation>
    <scope>NUCLEOTIDE SEQUENCE [LARGE SCALE GENOMIC DNA]</scope>
    <source>
        <strain evidence="2 3">A2931</strain>
    </source>
</reference>
<proteinExistence type="predicted"/>
<dbReference type="EMBL" id="JAERMS010000005">
    <property type="protein sequence ID" value="MBO1362741.1"/>
    <property type="molecule type" value="Genomic_DNA"/>
</dbReference>
<dbReference type="NCBIfam" id="TIGR04131">
    <property type="entry name" value="Bac_Flav_CTERM"/>
    <property type="match status" value="1"/>
</dbReference>
<organism evidence="2 3">
    <name type="scientific">Prevotella illustrans</name>
    <dbReference type="NCBI Taxonomy" id="2800387"/>
    <lineage>
        <taxon>Bacteria</taxon>
        <taxon>Pseudomonadati</taxon>
        <taxon>Bacteroidota</taxon>
        <taxon>Bacteroidia</taxon>
        <taxon>Bacteroidales</taxon>
        <taxon>Prevotellaceae</taxon>
        <taxon>Prevotella</taxon>
    </lineage>
</organism>
<feature type="signal peptide" evidence="1">
    <location>
        <begin position="1"/>
        <end position="22"/>
    </location>
</feature>
<sequence length="236" mass="27076">MTNIRSVLLIVFLWTLSMFCHGQSLPSVNPSADITPPGEEQLTDITTYSGSAPLSCRFKARPSDTGGWDAFYEWRFYLDKDRTTPYLKRYEEETSLEISKSGTHYIQLYAIFVHDKDTITFTEEDISPITITVYESKLEMPNAFSPNNDGINDIYKPKAGYQSIVKFHATIFNRWGQKLYEWDNPAEGWDGKSHGKEMKQGVYFCLVKAKGADGRDFNIKTDVNLLRGYTERTNNE</sequence>
<name>A0ABS3M3J0_9BACT</name>